<feature type="transmembrane region" description="Helical" evidence="1">
    <location>
        <begin position="107"/>
        <end position="126"/>
    </location>
</feature>
<keyword evidence="1" id="KW-0472">Membrane</keyword>
<evidence type="ECO:0000313" key="3">
    <source>
        <dbReference type="Proteomes" id="UP000285286"/>
    </source>
</evidence>
<evidence type="ECO:0000313" key="2">
    <source>
        <dbReference type="EMBL" id="ROL78867.1"/>
    </source>
</evidence>
<evidence type="ECO:0000256" key="1">
    <source>
        <dbReference type="SAM" id="Phobius"/>
    </source>
</evidence>
<organism evidence="2 3">
    <name type="scientific">Pseudomonas vranovensis</name>
    <dbReference type="NCBI Taxonomy" id="321661"/>
    <lineage>
        <taxon>Bacteria</taxon>
        <taxon>Pseudomonadati</taxon>
        <taxon>Pseudomonadota</taxon>
        <taxon>Gammaproteobacteria</taxon>
        <taxon>Pseudomonadales</taxon>
        <taxon>Pseudomonadaceae</taxon>
        <taxon>Pseudomonas</taxon>
    </lineage>
</organism>
<keyword evidence="1" id="KW-1133">Transmembrane helix</keyword>
<feature type="transmembrane region" description="Helical" evidence="1">
    <location>
        <begin position="68"/>
        <end position="87"/>
    </location>
</feature>
<accession>A0A423E0D5</accession>
<keyword evidence="3" id="KW-1185">Reference proteome</keyword>
<proteinExistence type="predicted"/>
<name>A0A423E0D5_9PSED</name>
<keyword evidence="1" id="KW-0812">Transmembrane</keyword>
<feature type="transmembrane region" description="Helical" evidence="1">
    <location>
        <begin position="138"/>
        <end position="159"/>
    </location>
</feature>
<dbReference type="AlphaFoldDB" id="A0A423E0D5"/>
<dbReference type="RefSeq" id="WP_123564405.1">
    <property type="nucleotide sequence ID" value="NZ_MOAM01000004.1"/>
</dbReference>
<feature type="transmembrane region" description="Helical" evidence="1">
    <location>
        <begin position="37"/>
        <end position="61"/>
    </location>
</feature>
<dbReference type="Proteomes" id="UP000285286">
    <property type="component" value="Unassembled WGS sequence"/>
</dbReference>
<dbReference type="PROSITE" id="PS51257">
    <property type="entry name" value="PROKAR_LIPOPROTEIN"/>
    <property type="match status" value="1"/>
</dbReference>
<comment type="caution">
    <text evidence="2">The sequence shown here is derived from an EMBL/GenBank/DDBJ whole genome shotgun (WGS) entry which is preliminary data.</text>
</comment>
<gene>
    <name evidence="2" type="ORF">BHU25_00610</name>
</gene>
<dbReference type="EMBL" id="MOAM01000004">
    <property type="protein sequence ID" value="ROL78867.1"/>
    <property type="molecule type" value="Genomic_DNA"/>
</dbReference>
<protein>
    <submittedName>
        <fullName evidence="2">Uncharacterized protein</fullName>
    </submittedName>
</protein>
<sequence>MARFYVAITLALYLLSLSCKAIHLSADGSLHALQVLLLGPWGIVMQIYGWFANPLLGLAILMHRRWRWLALVLGLGALYLGLSALMVERLPDNHSYSFLDVTGFGPGYYLWLLSIGFFCVMQAWWCRQGLKGAQLPGWNWLDGGLAIVLNIVIVCAIQTPSLHFQLKKVIEPPPAPIEIDKDAI</sequence>
<reference evidence="2 3" key="1">
    <citation type="submission" date="2016-10" db="EMBL/GenBank/DDBJ databases">
        <title>Comparative genome analysis of multiple Pseudomonas spp. focuses on biocontrol and plant growth promoting traits.</title>
        <authorList>
            <person name="Tao X.-Y."/>
            <person name="Taylor C.G."/>
        </authorList>
    </citation>
    <scope>NUCLEOTIDE SEQUENCE [LARGE SCALE GENOMIC DNA]</scope>
    <source>
        <strain evidence="2 3">15D11</strain>
    </source>
</reference>